<dbReference type="InterPro" id="IPR000408">
    <property type="entry name" value="Reg_chr_condens"/>
</dbReference>
<dbReference type="SUPFAM" id="SSF50985">
    <property type="entry name" value="RCC1/BLIP-II"/>
    <property type="match status" value="1"/>
</dbReference>
<dbReference type="PROSITE" id="PS50097">
    <property type="entry name" value="BTB"/>
    <property type="match status" value="1"/>
</dbReference>
<feature type="compositionally biased region" description="Basic and acidic residues" evidence="3">
    <location>
        <begin position="1242"/>
        <end position="1263"/>
    </location>
</feature>
<evidence type="ECO:0000313" key="5">
    <source>
        <dbReference type="EMBL" id="SCV99461.1"/>
    </source>
</evidence>
<name>A0A1G4M6M2_LACFM</name>
<feature type="repeat" description="RCC1" evidence="2">
    <location>
        <begin position="270"/>
        <end position="340"/>
    </location>
</feature>
<evidence type="ECO:0000259" key="4">
    <source>
        <dbReference type="PROSITE" id="PS50097"/>
    </source>
</evidence>
<dbReference type="OrthoDB" id="1893551at2759"/>
<dbReference type="CDD" id="cd18186">
    <property type="entry name" value="BTB_POZ_ZBTB_KLHL-like"/>
    <property type="match status" value="1"/>
</dbReference>
<feature type="region of interest" description="Disordered" evidence="3">
    <location>
        <begin position="1221"/>
        <end position="1310"/>
    </location>
</feature>
<feature type="compositionally biased region" description="Low complexity" evidence="3">
    <location>
        <begin position="1268"/>
        <end position="1283"/>
    </location>
</feature>
<feature type="compositionally biased region" description="Basic residues" evidence="3">
    <location>
        <begin position="1380"/>
        <end position="1399"/>
    </location>
</feature>
<dbReference type="Gene3D" id="3.30.710.10">
    <property type="entry name" value="Potassium Channel Kv1.1, Chain A"/>
    <property type="match status" value="1"/>
</dbReference>
<keyword evidence="1" id="KW-0677">Repeat</keyword>
<gene>
    <name evidence="5" type="ORF">LAFE_0A03686G</name>
</gene>
<dbReference type="OMA" id="FEFVLRY"/>
<evidence type="ECO:0000313" key="6">
    <source>
        <dbReference type="Proteomes" id="UP000190831"/>
    </source>
</evidence>
<dbReference type="PANTHER" id="PTHR22872">
    <property type="entry name" value="BTK-BINDING PROTEIN-RELATED"/>
    <property type="match status" value="1"/>
</dbReference>
<evidence type="ECO:0000256" key="3">
    <source>
        <dbReference type="SAM" id="MobiDB-lite"/>
    </source>
</evidence>
<feature type="region of interest" description="Disordered" evidence="3">
    <location>
        <begin position="1355"/>
        <end position="1405"/>
    </location>
</feature>
<feature type="repeat" description="RCC1" evidence="2">
    <location>
        <begin position="218"/>
        <end position="269"/>
    </location>
</feature>
<dbReference type="Proteomes" id="UP000190831">
    <property type="component" value="Chromosome A"/>
</dbReference>
<proteinExistence type="predicted"/>
<feature type="compositionally biased region" description="Polar residues" evidence="3">
    <location>
        <begin position="1284"/>
        <end position="1296"/>
    </location>
</feature>
<evidence type="ECO:0000256" key="1">
    <source>
        <dbReference type="ARBA" id="ARBA00022737"/>
    </source>
</evidence>
<feature type="domain" description="BTB" evidence="4">
    <location>
        <begin position="841"/>
        <end position="903"/>
    </location>
</feature>
<dbReference type="InterPro" id="IPR011333">
    <property type="entry name" value="SKP1/BTB/POZ_sf"/>
</dbReference>
<reference evidence="5 6" key="1">
    <citation type="submission" date="2016-03" db="EMBL/GenBank/DDBJ databases">
        <authorList>
            <person name="Devillers H."/>
        </authorList>
    </citation>
    <scope>NUCLEOTIDE SEQUENCE [LARGE SCALE GENOMIC DNA]</scope>
    <source>
        <strain evidence="5">CBS 6772</strain>
    </source>
</reference>
<feature type="region of interest" description="Disordered" evidence="3">
    <location>
        <begin position="1061"/>
        <end position="1097"/>
    </location>
</feature>
<dbReference type="Pfam" id="PF00651">
    <property type="entry name" value="BTB"/>
    <property type="match status" value="1"/>
</dbReference>
<dbReference type="Pfam" id="PF13540">
    <property type="entry name" value="RCC1_2"/>
    <property type="match status" value="1"/>
</dbReference>
<dbReference type="PROSITE" id="PS50012">
    <property type="entry name" value="RCC1_3"/>
    <property type="match status" value="2"/>
</dbReference>
<sequence>MNDKKKTDSRDVFGRNLSYLLSCHQGRDKLRSIDLCSYDLESGYTPLHACLKLGYLHKAFILYQIWKNDSSVSQISQENIWEKKDREGLTPMELFRCENEIWNLKVLPIALYPEKVGEGNENSSLIHWQPRFKDSEQQGAYPSILELRELYHTYRGGRELFTFGSNINMQLGTGDSDDRQKLFKLDEYQLGGGQGLDRVRFKSTIMTRYQSLLVTTDDKIFIAGNASRGRLGNGTLNVANFKHTQVNLDSAGIKQVTASDHHVIVLTSSNEVISWGWNRYFQLGYSTSSYSNKFIDKAASENICSPQPKKLAQCPWKKTWSGEVQFIACSKVHSCLIDDNNYLYSWGLNLGQMGVAKNFNKELDTFHAGHRGCVVSCPSGIKLPDYVRNIKQLLCTDFATFILFDDNQLCVMNDYKRLRFTIPKATSKQQSALNQFDVFTPISLSKKNSILKIKSSNIFGLNLSILYENGTVGIVQVKNMEESAHSWSKYPNILPITLYWIPFFKWNKCLDFDVGAKGQLVVCTVGGDIYKAENPNIMQFHRQRSGKLISGKCIGISCDSLFSSFATIKDDVDMISIGFSKNNLYRDFNEVSPINNKIGPRTVKDIEMSQKENLEVIYDKFLKPIKSQESLHGMVVDSVPDSTSLDRTCDSLIKRSMDSWFTTPSLECSKMYSKCRPAVINYPTVPCFNRNRFDVLFLDTATKKVIAGCHSALLQIRSPVFMSQLMKNGYISYEDEYGVQMQLQGWPNFRGHQLLIEVASNKLPAGALLYALHFMYTDERPQCLNNVDAALKRNLELAMLQFLRILDINVSSYKNDRLPGILMHLLDIENSANYNDLFSKPDVTIHLADSTILRSYSFVLASRCAYFESLLSPDWMHEHDSTIDVDMRHVSKTEFLVILKYLHGCPFNELFKHCIFQNPIELIELSLNIIQVCDQILLGDLKHYLESILVDFIDGGTVIPLLINSYRLSCMPLALECCWYLYNNIDILFSDRNMKIIADNFDETLWTTLEEFVRNLRLKNSTIRFPSWYDDETTSLDLIRMFDNKKDKFNEMFMGRENSFKPVFDLNGQPKARAGSSRKTSDRRKSSSSGTRKVSISQEDLTNIRRPSVSVTDFRRPSFTNINYGNLGKSSESAIDDEVQDGEGKGFITVTKIKRKKSSSQEINSSLDLQKDLSTRLENVVKFEKTTTIVTSSAPASSSSQRSALFPALSKALHTSVNIDKSSVTPNVEPPNAPFASVKKLSQKERMKLLAEEKSQQTAEQKKKPVWGGSASKKSVAGSNGSSTNKFPSISESLQQAPAKRKSSAVSLTSTGTSATIPLYLNNARKMEPTPTRSIRETMEEERFAKWWAEESAKVQENLKRQEEAGRSLFDGVHDPAQKPPKKHVKDKRQRRPRNKFKGIKTTTL</sequence>
<dbReference type="EMBL" id="LT598487">
    <property type="protein sequence ID" value="SCV99461.1"/>
    <property type="molecule type" value="Genomic_DNA"/>
</dbReference>
<dbReference type="InterPro" id="IPR051625">
    <property type="entry name" value="Signaling_Regulatory_Domain"/>
</dbReference>
<dbReference type="PANTHER" id="PTHR22872:SF2">
    <property type="entry name" value="INHIBITOR OF BRUTON TYROSINE KINASE"/>
    <property type="match status" value="1"/>
</dbReference>
<organism evidence="5 6">
    <name type="scientific">Lachancea fermentati</name>
    <name type="common">Zygosaccharomyces fermentati</name>
    <dbReference type="NCBI Taxonomy" id="4955"/>
    <lineage>
        <taxon>Eukaryota</taxon>
        <taxon>Fungi</taxon>
        <taxon>Dikarya</taxon>
        <taxon>Ascomycota</taxon>
        <taxon>Saccharomycotina</taxon>
        <taxon>Saccharomycetes</taxon>
        <taxon>Saccharomycetales</taxon>
        <taxon>Saccharomycetaceae</taxon>
        <taxon>Lachancea</taxon>
    </lineage>
</organism>
<evidence type="ECO:0000256" key="2">
    <source>
        <dbReference type="PROSITE-ProRule" id="PRU00235"/>
    </source>
</evidence>
<dbReference type="InterPro" id="IPR009091">
    <property type="entry name" value="RCC1/BLIP-II"/>
</dbReference>
<dbReference type="STRING" id="4955.A0A1G4M6M2"/>
<accession>A0A1G4M6M2</accession>
<keyword evidence="6" id="KW-1185">Reference proteome</keyword>
<dbReference type="InterPro" id="IPR000210">
    <property type="entry name" value="BTB/POZ_dom"/>
</dbReference>
<feature type="compositionally biased region" description="Low complexity" evidence="3">
    <location>
        <begin position="1087"/>
        <end position="1097"/>
    </location>
</feature>
<protein>
    <submittedName>
        <fullName evidence="5">LAFE_0A03686g1_1</fullName>
    </submittedName>
</protein>
<dbReference type="Gene3D" id="2.130.10.30">
    <property type="entry name" value="Regulator of chromosome condensation 1/beta-lactamase-inhibitor protein II"/>
    <property type="match status" value="1"/>
</dbReference>
<dbReference type="SUPFAM" id="SSF54695">
    <property type="entry name" value="POZ domain"/>
    <property type="match status" value="1"/>
</dbReference>
<feature type="compositionally biased region" description="Basic and acidic residues" evidence="3">
    <location>
        <begin position="1355"/>
        <end position="1377"/>
    </location>
</feature>